<sequence>MSLLESEEEWVFKTKRAAFRNWFFMGLKKDSELSCGKVPDRSSNSLELSRSKGLSPTYFQSTLFGSLRSATTSLRKRPFLLKSQRRRNGKGNRTRSKRSFQLKENVKTKLQKLKSTCNKFVISSKIPVTQNDSTYLSQEMSLICSHHDNDAGEKLSCYKSFRTSSRDLSLLFEYTMKDDSSDFNFESKANSNPPILKSLLFSGRPTSQQDHNNKTLPIFSNNLSTSADIVIEAKTTENKRIYDKVLQELVSLKNSGFTRSKKTSVRLLDNDSLGSDSLASTSMVVPDVTYENDTSVSCLLEDTESSIAINKRSELMDPSPYSKLKPNNKEVSSVYSSLLESSTTSSKVYTVPTFREQVTRLNIKDIIDSLRNGTLTEKQLTGMKRCVQQKLNFKNSTFYSELPSDFFENESVPYEEPVDICEKEDDILDTTETSVRFDTTSKLLVYTPKKIQPIPDSKASMEPHSILKSRDNSMMELENQQALRCERANLKTFIKSFNFFEGKREEEEIDNAKQRESQLQRYYSKQICPENWPDELSVSNQLFIGEKNYRSSKNKRKLCGVVTNL</sequence>
<evidence type="ECO:0000313" key="2">
    <source>
        <dbReference type="EMBL" id="CCF57054.1"/>
    </source>
</evidence>
<dbReference type="HOGENOM" id="CLU_482367_0_0_1"/>
<protein>
    <submittedName>
        <fullName evidence="2">Uncharacterized protein</fullName>
    </submittedName>
</protein>
<name>H2ARQ4_KAZAF</name>
<feature type="region of interest" description="Disordered" evidence="1">
    <location>
        <begin position="78"/>
        <end position="99"/>
    </location>
</feature>
<keyword evidence="3" id="KW-1185">Reference proteome</keyword>
<proteinExistence type="predicted"/>
<dbReference type="InParanoid" id="H2ARQ4"/>
<organism evidence="2 3">
    <name type="scientific">Kazachstania africana (strain ATCC 22294 / BCRC 22015 / CBS 2517 / CECT 1963 / NBRC 1671 / NRRL Y-8276)</name>
    <name type="common">Yeast</name>
    <name type="synonym">Kluyveromyces africanus</name>
    <dbReference type="NCBI Taxonomy" id="1071382"/>
    <lineage>
        <taxon>Eukaryota</taxon>
        <taxon>Fungi</taxon>
        <taxon>Dikarya</taxon>
        <taxon>Ascomycota</taxon>
        <taxon>Saccharomycotina</taxon>
        <taxon>Saccharomycetes</taxon>
        <taxon>Saccharomycetales</taxon>
        <taxon>Saccharomycetaceae</taxon>
        <taxon>Kazachstania</taxon>
    </lineage>
</organism>
<dbReference type="GeneID" id="13884974"/>
<dbReference type="Proteomes" id="UP000005220">
    <property type="component" value="Chromosome 3"/>
</dbReference>
<evidence type="ECO:0000256" key="1">
    <source>
        <dbReference type="SAM" id="MobiDB-lite"/>
    </source>
</evidence>
<reference evidence="2 3" key="1">
    <citation type="journal article" date="2011" name="Proc. Natl. Acad. Sci. U.S.A.">
        <title>Evolutionary erosion of yeast sex chromosomes by mating-type switching accidents.</title>
        <authorList>
            <person name="Gordon J.L."/>
            <person name="Armisen D."/>
            <person name="Proux-Wera E."/>
            <person name="Oheigeartaigh S.S."/>
            <person name="Byrne K.P."/>
            <person name="Wolfe K.H."/>
        </authorList>
    </citation>
    <scope>NUCLEOTIDE SEQUENCE [LARGE SCALE GENOMIC DNA]</scope>
    <source>
        <strain evidence="3">ATCC 22294 / BCRC 22015 / CBS 2517 / CECT 1963 / NBRC 1671 / NRRL Y-8276</strain>
    </source>
</reference>
<dbReference type="FunCoup" id="H2ARQ4">
    <property type="interactions" value="147"/>
</dbReference>
<dbReference type="eggNOG" id="ENOG502S6BG">
    <property type="taxonomic scope" value="Eukaryota"/>
</dbReference>
<evidence type="ECO:0000313" key="3">
    <source>
        <dbReference type="Proteomes" id="UP000005220"/>
    </source>
</evidence>
<dbReference type="EMBL" id="HE650823">
    <property type="protein sequence ID" value="CCF57054.1"/>
    <property type="molecule type" value="Genomic_DNA"/>
</dbReference>
<dbReference type="OrthoDB" id="4035955at2759"/>
<dbReference type="AlphaFoldDB" id="H2ARQ4"/>
<accession>H2ARQ4</accession>
<dbReference type="KEGG" id="kaf:KAFR_0C00590"/>
<dbReference type="STRING" id="1071382.H2ARQ4"/>
<dbReference type="RefSeq" id="XP_003956189.1">
    <property type="nucleotide sequence ID" value="XM_003956140.1"/>
</dbReference>
<gene>
    <name evidence="2" type="primary">KAFR0C00590</name>
    <name evidence="2" type="ORF">KAFR_0C00590</name>
</gene>